<protein>
    <submittedName>
        <fullName evidence="3">Uncharacterized protein</fullName>
    </submittedName>
</protein>
<gene>
    <name evidence="3" type="ORF">EYF80_032722</name>
</gene>
<accession>A0A4Z2GTX0</accession>
<proteinExistence type="predicted"/>
<keyword evidence="2" id="KW-0472">Membrane</keyword>
<dbReference type="Proteomes" id="UP000314294">
    <property type="component" value="Unassembled WGS sequence"/>
</dbReference>
<keyword evidence="2" id="KW-1133">Transmembrane helix</keyword>
<keyword evidence="2" id="KW-0812">Transmembrane</keyword>
<feature type="region of interest" description="Disordered" evidence="1">
    <location>
        <begin position="1"/>
        <end position="32"/>
    </location>
</feature>
<dbReference type="AlphaFoldDB" id="A0A4Z2GTX0"/>
<evidence type="ECO:0000313" key="3">
    <source>
        <dbReference type="EMBL" id="TNN57057.1"/>
    </source>
</evidence>
<comment type="caution">
    <text evidence="3">The sequence shown here is derived from an EMBL/GenBank/DDBJ whole genome shotgun (WGS) entry which is preliminary data.</text>
</comment>
<evidence type="ECO:0000256" key="1">
    <source>
        <dbReference type="SAM" id="MobiDB-lite"/>
    </source>
</evidence>
<keyword evidence="4" id="KW-1185">Reference proteome</keyword>
<feature type="transmembrane region" description="Helical" evidence="2">
    <location>
        <begin position="81"/>
        <end position="108"/>
    </location>
</feature>
<name>A0A4Z2GTX0_9TELE</name>
<evidence type="ECO:0000256" key="2">
    <source>
        <dbReference type="SAM" id="Phobius"/>
    </source>
</evidence>
<sequence>MHSSRPSHSEEEEEERAAIGEEEEPSARRRPTPLLLSCTEAVTIGVWGHEAGNFSVASCMSVASQQLYDKELFFLCGFGRFLFLFLYLFLFLFLFQFQFQFLFLFLFVNCCQRPSGNLRLRSFW</sequence>
<dbReference type="EMBL" id="SRLO01000414">
    <property type="protein sequence ID" value="TNN57057.1"/>
    <property type="molecule type" value="Genomic_DNA"/>
</dbReference>
<evidence type="ECO:0000313" key="4">
    <source>
        <dbReference type="Proteomes" id="UP000314294"/>
    </source>
</evidence>
<reference evidence="3 4" key="1">
    <citation type="submission" date="2019-03" db="EMBL/GenBank/DDBJ databases">
        <title>First draft genome of Liparis tanakae, snailfish: a comprehensive survey of snailfish specific genes.</title>
        <authorList>
            <person name="Kim W."/>
            <person name="Song I."/>
            <person name="Jeong J.-H."/>
            <person name="Kim D."/>
            <person name="Kim S."/>
            <person name="Ryu S."/>
            <person name="Song J.Y."/>
            <person name="Lee S.K."/>
        </authorList>
    </citation>
    <scope>NUCLEOTIDE SEQUENCE [LARGE SCALE GENOMIC DNA]</scope>
    <source>
        <tissue evidence="3">Muscle</tissue>
    </source>
</reference>
<organism evidence="3 4">
    <name type="scientific">Liparis tanakae</name>
    <name type="common">Tanaka's snailfish</name>
    <dbReference type="NCBI Taxonomy" id="230148"/>
    <lineage>
        <taxon>Eukaryota</taxon>
        <taxon>Metazoa</taxon>
        <taxon>Chordata</taxon>
        <taxon>Craniata</taxon>
        <taxon>Vertebrata</taxon>
        <taxon>Euteleostomi</taxon>
        <taxon>Actinopterygii</taxon>
        <taxon>Neopterygii</taxon>
        <taxon>Teleostei</taxon>
        <taxon>Neoteleostei</taxon>
        <taxon>Acanthomorphata</taxon>
        <taxon>Eupercaria</taxon>
        <taxon>Perciformes</taxon>
        <taxon>Cottioidei</taxon>
        <taxon>Cottales</taxon>
        <taxon>Liparidae</taxon>
        <taxon>Liparis</taxon>
    </lineage>
</organism>
<feature type="compositionally biased region" description="Acidic residues" evidence="1">
    <location>
        <begin position="10"/>
        <end position="24"/>
    </location>
</feature>